<dbReference type="EMBL" id="UINC01010719">
    <property type="protein sequence ID" value="SVA47581.1"/>
    <property type="molecule type" value="Genomic_DNA"/>
</dbReference>
<sequence>MRLIKKPISLFLALIPLLIHGGILGKYYIESVVIDDEKNQWLQPQEKGWLAGDVGHSISIDRGKIVWLFGDSFIGEYKNGNQISDGIHINNCIAIQDLTKPESEQFTFHIGENEPTRAFFPPYKEMPGSFLWPTNGFYLNNSLFIFCQSMSIDGTGFWSMVGTVFIQIDNPHDNPTNWNKKYYDFGTLPWEGDSFQQQFHSAFYLNTDMIYFMGYTQIDGLKKSILSRITKEDFIHFKKADQLEYFIETDGVSKWSNLKENLKFLFSPGNTESNIQYIKEWDIFITTTYTALDQNILLTMAKDLKGPWSEPIIIYKNPLVVCPSKTCIETYAVRPHPEFSTKPGELIISFVTSFQGPFEEISMQAYRPLFIKVQLGKND</sequence>
<dbReference type="AlphaFoldDB" id="A0A381W5I8"/>
<reference evidence="2" key="1">
    <citation type="submission" date="2018-05" db="EMBL/GenBank/DDBJ databases">
        <authorList>
            <person name="Lanie J.A."/>
            <person name="Ng W.-L."/>
            <person name="Kazmierczak K.M."/>
            <person name="Andrzejewski T.M."/>
            <person name="Davidsen T.M."/>
            <person name="Wayne K.J."/>
            <person name="Tettelin H."/>
            <person name="Glass J.I."/>
            <person name="Rusch D."/>
            <person name="Podicherti R."/>
            <person name="Tsui H.-C.T."/>
            <person name="Winkler M.E."/>
        </authorList>
    </citation>
    <scope>NUCLEOTIDE SEQUENCE</scope>
</reference>
<name>A0A381W5I8_9ZZZZ</name>
<protein>
    <recommendedName>
        <fullName evidence="1">DUF4185 domain-containing protein</fullName>
    </recommendedName>
</protein>
<dbReference type="InterPro" id="IPR025442">
    <property type="entry name" value="DUF4185"/>
</dbReference>
<organism evidence="2">
    <name type="scientific">marine metagenome</name>
    <dbReference type="NCBI Taxonomy" id="408172"/>
    <lineage>
        <taxon>unclassified sequences</taxon>
        <taxon>metagenomes</taxon>
        <taxon>ecological metagenomes</taxon>
    </lineage>
</organism>
<gene>
    <name evidence="2" type="ORF">METZ01_LOCUS100435</name>
</gene>
<feature type="domain" description="DUF4185" evidence="1">
    <location>
        <begin position="50"/>
        <end position="340"/>
    </location>
</feature>
<evidence type="ECO:0000259" key="1">
    <source>
        <dbReference type="Pfam" id="PF13810"/>
    </source>
</evidence>
<evidence type="ECO:0000313" key="2">
    <source>
        <dbReference type="EMBL" id="SVA47581.1"/>
    </source>
</evidence>
<accession>A0A381W5I8</accession>
<proteinExistence type="predicted"/>
<dbReference type="Pfam" id="PF13810">
    <property type="entry name" value="DUF4185"/>
    <property type="match status" value="1"/>
</dbReference>